<evidence type="ECO:0000256" key="2">
    <source>
        <dbReference type="ARBA" id="ARBA00023125"/>
    </source>
</evidence>
<dbReference type="PANTHER" id="PTHR30461">
    <property type="entry name" value="DNA-INVERTASE FROM LAMBDOID PROPHAGE"/>
    <property type="match status" value="1"/>
</dbReference>
<dbReference type="PANTHER" id="PTHR30461:SF2">
    <property type="entry name" value="SERINE RECOMBINASE PINE-RELATED"/>
    <property type="match status" value="1"/>
</dbReference>
<dbReference type="InterPro" id="IPR050639">
    <property type="entry name" value="SSR_resolvase"/>
</dbReference>
<accession>A0A848D9S4</accession>
<dbReference type="GO" id="GO:0003677">
    <property type="term" value="F:DNA binding"/>
    <property type="evidence" value="ECO:0007669"/>
    <property type="project" value="UniProtKB-KW"/>
</dbReference>
<dbReference type="InterPro" id="IPR048046">
    <property type="entry name" value="Transpos_IS607"/>
</dbReference>
<dbReference type="GO" id="GO:0000150">
    <property type="term" value="F:DNA strand exchange activity"/>
    <property type="evidence" value="ECO:0007669"/>
    <property type="project" value="InterPro"/>
</dbReference>
<evidence type="ECO:0000256" key="1">
    <source>
        <dbReference type="ARBA" id="ARBA00022908"/>
    </source>
</evidence>
<dbReference type="GO" id="GO:0015074">
    <property type="term" value="P:DNA integration"/>
    <property type="evidence" value="ECO:0007669"/>
    <property type="project" value="UniProtKB-KW"/>
</dbReference>
<name>A0A848D9S4_9EURY</name>
<dbReference type="InterPro" id="IPR006119">
    <property type="entry name" value="Resolv_N"/>
</dbReference>
<evidence type="ECO:0000256" key="3">
    <source>
        <dbReference type="ARBA" id="ARBA00023172"/>
    </source>
</evidence>
<dbReference type="Proteomes" id="UP000606580">
    <property type="component" value="Unassembled WGS sequence"/>
</dbReference>
<dbReference type="SUPFAM" id="SSF53041">
    <property type="entry name" value="Resolvase-like"/>
    <property type="match status" value="1"/>
</dbReference>
<gene>
    <name evidence="5" type="ORF">GIS02_02730</name>
</gene>
<dbReference type="Pfam" id="PF00239">
    <property type="entry name" value="Resolvase"/>
    <property type="match status" value="1"/>
</dbReference>
<dbReference type="SUPFAM" id="SSF46955">
    <property type="entry name" value="Putative DNA-binding domain"/>
    <property type="match status" value="1"/>
</dbReference>
<feature type="domain" description="Resolvase/invertase-type recombinase catalytic" evidence="4">
    <location>
        <begin position="62"/>
        <end position="173"/>
    </location>
</feature>
<sequence length="173" mass="20194">MSPKYIINCMKAGEAMRVLRISRSTLHRYASEGLITRHKIGKSYDYSDDDVYNLINKDVPRKTFIYARVSTSKQKKDLENQIYMLKLWAFNSGHQINGIYSDVASGISFEKRKEFFEMMDEIINHKVANVIIAYKDRLSRVGFELFYYMFKQFGTEIIIVSEVGSKKLDSEEV</sequence>
<dbReference type="SMART" id="SM00857">
    <property type="entry name" value="Resolvase"/>
    <property type="match status" value="1"/>
</dbReference>
<dbReference type="InterPro" id="IPR009061">
    <property type="entry name" value="DNA-bd_dom_put_sf"/>
</dbReference>
<reference evidence="5" key="1">
    <citation type="journal article" date="2020" name="MBio">
        <title>'Candidatus Ethanoperedens,' a Thermophilic Genus of Archaea Mediating the Anaerobic Oxidation of Ethane.</title>
        <authorList>
            <person name="Hahn C.J."/>
            <person name="Laso-Perez R."/>
            <person name="Vulcano F."/>
            <person name="Vaziourakis K.M."/>
            <person name="Stokke R."/>
            <person name="Steen I.H."/>
            <person name="Teske A."/>
            <person name="Boetius A."/>
            <person name="Liebeke M."/>
            <person name="Amann R."/>
            <person name="Knittel K."/>
            <person name="Wegener G."/>
        </authorList>
    </citation>
    <scope>NUCLEOTIDE SEQUENCE</scope>
    <source>
        <strain evidence="5">GoM-Arc1-LC-WB58</strain>
    </source>
</reference>
<proteinExistence type="predicted"/>
<dbReference type="PROSITE" id="PS00397">
    <property type="entry name" value="RECOMBINASES_1"/>
    <property type="match status" value="1"/>
</dbReference>
<keyword evidence="2" id="KW-0238">DNA-binding</keyword>
<keyword evidence="3" id="KW-0233">DNA recombination</keyword>
<feature type="non-terminal residue" evidence="5">
    <location>
        <position position="173"/>
    </location>
</feature>
<keyword evidence="1" id="KW-0229">DNA integration</keyword>
<protein>
    <submittedName>
        <fullName evidence="5">IS607 family transposase</fullName>
    </submittedName>
</protein>
<dbReference type="InterPro" id="IPR006118">
    <property type="entry name" value="Recombinase_CS"/>
</dbReference>
<dbReference type="NCBIfam" id="NF033518">
    <property type="entry name" value="transpos_IS607"/>
    <property type="match status" value="1"/>
</dbReference>
<dbReference type="EMBL" id="WNEG01000050">
    <property type="protein sequence ID" value="NMG83104.1"/>
    <property type="molecule type" value="Genomic_DNA"/>
</dbReference>
<dbReference type="PROSITE" id="PS51736">
    <property type="entry name" value="RECOMBINASES_3"/>
    <property type="match status" value="1"/>
</dbReference>
<dbReference type="InterPro" id="IPR036162">
    <property type="entry name" value="Resolvase-like_N_sf"/>
</dbReference>
<dbReference type="Gene3D" id="3.40.50.1390">
    <property type="entry name" value="Resolvase, N-terminal catalytic domain"/>
    <property type="match status" value="1"/>
</dbReference>
<dbReference type="AlphaFoldDB" id="A0A848D9S4"/>
<dbReference type="GO" id="GO:0006355">
    <property type="term" value="P:regulation of DNA-templated transcription"/>
    <property type="evidence" value="ECO:0007669"/>
    <property type="project" value="InterPro"/>
</dbReference>
<organism evidence="5 6">
    <name type="scientific">Candidatus Ethanoperedens thermophilum</name>
    <dbReference type="NCBI Taxonomy" id="2766897"/>
    <lineage>
        <taxon>Archaea</taxon>
        <taxon>Methanobacteriati</taxon>
        <taxon>Methanobacteriota</taxon>
        <taxon>Stenosarchaea group</taxon>
        <taxon>Methanomicrobia</taxon>
        <taxon>Methanosarcinales</taxon>
        <taxon>Methanosarcinales incertae sedis</taxon>
        <taxon>GOM Arc I cluster</taxon>
        <taxon>Candidatus Ethanoperedens</taxon>
    </lineage>
</organism>
<evidence type="ECO:0000313" key="6">
    <source>
        <dbReference type="Proteomes" id="UP000606580"/>
    </source>
</evidence>
<evidence type="ECO:0000259" key="4">
    <source>
        <dbReference type="PROSITE" id="PS51736"/>
    </source>
</evidence>
<evidence type="ECO:0000313" key="5">
    <source>
        <dbReference type="EMBL" id="NMG83104.1"/>
    </source>
</evidence>
<comment type="caution">
    <text evidence="5">The sequence shown here is derived from an EMBL/GenBank/DDBJ whole genome shotgun (WGS) entry which is preliminary data.</text>
</comment>